<protein>
    <submittedName>
        <fullName evidence="2">Uncharacterized protein</fullName>
    </submittedName>
</protein>
<evidence type="ECO:0000313" key="2">
    <source>
        <dbReference type="EMBL" id="MFB9750967.1"/>
    </source>
</evidence>
<evidence type="ECO:0000256" key="1">
    <source>
        <dbReference type="SAM" id="MobiDB-lite"/>
    </source>
</evidence>
<dbReference type="EMBL" id="JBHMAG010000004">
    <property type="protein sequence ID" value="MFB9750967.1"/>
    <property type="molecule type" value="Genomic_DNA"/>
</dbReference>
<gene>
    <name evidence="2" type="ORF">ACFFNY_05200</name>
</gene>
<organism evidence="2 3">
    <name type="scientific">Paenibacillus hodogayensis</name>
    <dbReference type="NCBI Taxonomy" id="279208"/>
    <lineage>
        <taxon>Bacteria</taxon>
        <taxon>Bacillati</taxon>
        <taxon>Bacillota</taxon>
        <taxon>Bacilli</taxon>
        <taxon>Bacillales</taxon>
        <taxon>Paenibacillaceae</taxon>
        <taxon>Paenibacillus</taxon>
    </lineage>
</organism>
<evidence type="ECO:0000313" key="3">
    <source>
        <dbReference type="Proteomes" id="UP001589619"/>
    </source>
</evidence>
<comment type="caution">
    <text evidence="2">The sequence shown here is derived from an EMBL/GenBank/DDBJ whole genome shotgun (WGS) entry which is preliminary data.</text>
</comment>
<name>A0ABV5VRU5_9BACL</name>
<proteinExistence type="predicted"/>
<dbReference type="Proteomes" id="UP001589619">
    <property type="component" value="Unassembled WGS sequence"/>
</dbReference>
<feature type="region of interest" description="Disordered" evidence="1">
    <location>
        <begin position="1"/>
        <end position="40"/>
    </location>
</feature>
<accession>A0ABV5VRU5</accession>
<dbReference type="RefSeq" id="WP_344905519.1">
    <property type="nucleotide sequence ID" value="NZ_BAAAYO010000002.1"/>
</dbReference>
<sequence>MTAKGFEKAGNGALEKGETQLKSGPGFDAIRGSPNPKKRRSGAVFPLAIPYMMCYIKTKKTFTSRNFSQLLLQFVDSGHTGTKSFIEVRSMNTTFEIPNGNDTVMVELTVKEAMALSGGMRFRPESKVALSAKKKVQKVLERKMIPQSDHLHYHSLDL</sequence>
<keyword evidence="3" id="KW-1185">Reference proteome</keyword>
<reference evidence="2 3" key="1">
    <citation type="submission" date="2024-09" db="EMBL/GenBank/DDBJ databases">
        <authorList>
            <person name="Sun Q."/>
            <person name="Mori K."/>
        </authorList>
    </citation>
    <scope>NUCLEOTIDE SEQUENCE [LARGE SCALE GENOMIC DNA]</scope>
    <source>
        <strain evidence="2 3">JCM 12520</strain>
    </source>
</reference>